<accession>A0A1X6N282</accession>
<dbReference type="STRING" id="670580.A0A1X6N282"/>
<dbReference type="GeneID" id="36326955"/>
<feature type="compositionally biased region" description="Basic and acidic residues" evidence="1">
    <location>
        <begin position="90"/>
        <end position="102"/>
    </location>
</feature>
<evidence type="ECO:0000256" key="2">
    <source>
        <dbReference type="SAM" id="Phobius"/>
    </source>
</evidence>
<feature type="region of interest" description="Disordered" evidence="1">
    <location>
        <begin position="1"/>
        <end position="110"/>
    </location>
</feature>
<feature type="transmembrane region" description="Helical" evidence="2">
    <location>
        <begin position="209"/>
        <end position="231"/>
    </location>
</feature>
<feature type="compositionally biased region" description="Acidic residues" evidence="1">
    <location>
        <begin position="774"/>
        <end position="784"/>
    </location>
</feature>
<feature type="compositionally biased region" description="Polar residues" evidence="1">
    <location>
        <begin position="992"/>
        <end position="1020"/>
    </location>
</feature>
<feature type="transmembrane region" description="Helical" evidence="2">
    <location>
        <begin position="161"/>
        <end position="189"/>
    </location>
</feature>
<sequence length="1035" mass="111960">MNFLPNTRTCHDSSARPSPPQSPQGVSSSSEGYPSWLPKRPPPPAPRSTLQSSVVGMYSEPGPSSEPFVGGRKATPRSVRIVSLQGSSQGEKDPRARREPTEQSRVFSAPSHARVWSRATSAGMTPTLLGSAFASQLPRPKFRDSGLHLEMLRNPTWKARLLFYLFPLFVFAHIPLQTFFDFNAVFILILLAKYPNPEAPGVPGSGKNWALGAAAYIACWAVWIFVVFIVYELVYSFWRRWRVKRPLMFPLYLSSPGFNLVSMTSYTNFCFMYHIRTSAFSGEHGALRDGLAETAYFYSQNWPTVALLLPRAALSLALLLAFWIPQPGEIALIDAGISQRSGTFFRASDGTLTNYARGVLVANAAWTAWRVLVLLLSLVGLWILSGHGCAGICGPRFRWEEEDAEKAISVVSDNLSTTDALPWSWRECTLLRVKDAHDFCLIAKPPRPVPGATKGDDREASVPFEGIERVFAAVGLPSGNQPARRGVLSGELFESPVPPEEGEMEGEKDVASTSAPELSTILPPPVAVRAKEKQSVAPTGPLLSYPFAGYPAQVSSEESVPFPPSPHTEEEREVPIHSAGEEAEGGDEEDEEEEEEEEGEEEEVEESEGPSDRRTSGSMSSLGRPVVSRYPFQFRRPTRGSASSASHMTPQTQSTPYSRQSTQSTGNRESSDSPLSNGASNTSSPLGSSFSGSVIPMPPRHPQVQRRARAGTVPVMPSSPGSPTPAATASGRPRARTRTESVLADTSMTFGQIPRSQFDSDSEMMHDESLMDVPEAEGSIEEAEQHDSVGLLSAGPSPRASRANLRRRGSGISHHRSTGSRSRSGTGSRSHSRSRTNSGTSRSDSARSRAQSLIEAIGAASRSSIDLVRSRANSMVRLSDSPFESSASDAVLSSPENHTFGHPLREQWRGDEAPARDVPQGADVPLPPSDPSSGSGSESQQGDSPQQLRTAPSTLSTSAPSEQTLELSAHTERLGVPIVRRLTTAEGESRPDISTANQSYVTSPTTIQDTTDSSGRTPSSWGGMEQYPGGTWRPA</sequence>
<feature type="region of interest" description="Disordered" evidence="1">
    <location>
        <begin position="555"/>
        <end position="851"/>
    </location>
</feature>
<keyword evidence="2" id="KW-0812">Transmembrane</keyword>
<evidence type="ECO:0008006" key="5">
    <source>
        <dbReference type="Google" id="ProtNLM"/>
    </source>
</evidence>
<feature type="compositionally biased region" description="Low complexity" evidence="1">
    <location>
        <begin position="680"/>
        <end position="693"/>
    </location>
</feature>
<feature type="region of interest" description="Disordered" evidence="1">
    <location>
        <begin position="490"/>
        <end position="523"/>
    </location>
</feature>
<dbReference type="Proteomes" id="UP000194127">
    <property type="component" value="Unassembled WGS sequence"/>
</dbReference>
<reference evidence="3 4" key="1">
    <citation type="submission" date="2017-04" db="EMBL/GenBank/DDBJ databases">
        <title>Genome Sequence of the Model Brown-Rot Fungus Postia placenta SB12.</title>
        <authorList>
            <consortium name="DOE Joint Genome Institute"/>
            <person name="Gaskell J."/>
            <person name="Kersten P."/>
            <person name="Larrondo L.F."/>
            <person name="Canessa P."/>
            <person name="Martinez D."/>
            <person name="Hibbett D."/>
            <person name="Schmoll M."/>
            <person name="Kubicek C.P."/>
            <person name="Martinez A.T."/>
            <person name="Yadav J."/>
            <person name="Master E."/>
            <person name="Magnuson J.K."/>
            <person name="James T."/>
            <person name="Yaver D."/>
            <person name="Berka R."/>
            <person name="Labutti K."/>
            <person name="Lipzen A."/>
            <person name="Aerts A."/>
            <person name="Barry K."/>
            <person name="Henrissat B."/>
            <person name="Blanchette R."/>
            <person name="Grigoriev I."/>
            <person name="Cullen D."/>
        </authorList>
    </citation>
    <scope>NUCLEOTIDE SEQUENCE [LARGE SCALE GENOMIC DNA]</scope>
    <source>
        <strain evidence="3 4">MAD-698-R-SB12</strain>
    </source>
</reference>
<evidence type="ECO:0000313" key="3">
    <source>
        <dbReference type="EMBL" id="OSX62727.1"/>
    </source>
</evidence>
<feature type="compositionally biased region" description="Low complexity" evidence="1">
    <location>
        <begin position="931"/>
        <end position="961"/>
    </location>
</feature>
<dbReference type="OrthoDB" id="2575061at2759"/>
<keyword evidence="2" id="KW-0472">Membrane</keyword>
<dbReference type="RefSeq" id="XP_024339521.1">
    <property type="nucleotide sequence ID" value="XM_024482005.1"/>
</dbReference>
<organism evidence="3 4">
    <name type="scientific">Postia placenta MAD-698-R-SB12</name>
    <dbReference type="NCBI Taxonomy" id="670580"/>
    <lineage>
        <taxon>Eukaryota</taxon>
        <taxon>Fungi</taxon>
        <taxon>Dikarya</taxon>
        <taxon>Basidiomycota</taxon>
        <taxon>Agaricomycotina</taxon>
        <taxon>Agaricomycetes</taxon>
        <taxon>Polyporales</taxon>
        <taxon>Adustoporiaceae</taxon>
        <taxon>Rhodonia</taxon>
    </lineage>
</organism>
<keyword evidence="4" id="KW-1185">Reference proteome</keyword>
<name>A0A1X6N282_9APHY</name>
<keyword evidence="2" id="KW-1133">Transmembrane helix</keyword>
<dbReference type="AlphaFoldDB" id="A0A1X6N282"/>
<feature type="compositionally biased region" description="Acidic residues" evidence="1">
    <location>
        <begin position="581"/>
        <end position="609"/>
    </location>
</feature>
<proteinExistence type="predicted"/>
<feature type="compositionally biased region" description="Polar residues" evidence="1">
    <location>
        <begin position="640"/>
        <end position="679"/>
    </location>
</feature>
<feature type="transmembrane region" description="Helical" evidence="2">
    <location>
        <begin position="367"/>
        <end position="385"/>
    </location>
</feature>
<evidence type="ECO:0000313" key="4">
    <source>
        <dbReference type="Proteomes" id="UP000194127"/>
    </source>
</evidence>
<feature type="region of interest" description="Disordered" evidence="1">
    <location>
        <begin position="878"/>
        <end position="1035"/>
    </location>
</feature>
<feature type="compositionally biased region" description="Polar residues" evidence="1">
    <location>
        <begin position="744"/>
        <end position="759"/>
    </location>
</feature>
<dbReference type="EMBL" id="KZ110596">
    <property type="protein sequence ID" value="OSX62727.1"/>
    <property type="molecule type" value="Genomic_DNA"/>
</dbReference>
<feature type="compositionally biased region" description="Basic residues" evidence="1">
    <location>
        <begin position="804"/>
        <end position="818"/>
    </location>
</feature>
<feature type="compositionally biased region" description="Low complexity" evidence="1">
    <location>
        <begin position="718"/>
        <end position="731"/>
    </location>
</feature>
<protein>
    <recommendedName>
        <fullName evidence="5">Proteophosphoglycan ppg4</fullName>
    </recommendedName>
</protein>
<feature type="compositionally biased region" description="Low complexity" evidence="1">
    <location>
        <begin position="819"/>
        <end position="851"/>
    </location>
</feature>
<gene>
    <name evidence="3" type="ORF">POSPLADRAFT_1065868</name>
</gene>
<evidence type="ECO:0000256" key="1">
    <source>
        <dbReference type="SAM" id="MobiDB-lite"/>
    </source>
</evidence>
<feature type="compositionally biased region" description="Basic and acidic residues" evidence="1">
    <location>
        <begin position="903"/>
        <end position="915"/>
    </location>
</feature>
<feature type="compositionally biased region" description="Low complexity" evidence="1">
    <location>
        <begin position="23"/>
        <end position="38"/>
    </location>
</feature>